<gene>
    <name evidence="7" type="ORF">NFC81_05160</name>
</gene>
<feature type="domain" description="ABC transporter" evidence="6">
    <location>
        <begin position="2"/>
        <end position="240"/>
    </location>
</feature>
<accession>A0AB38YIE7</accession>
<dbReference type="Pfam" id="PF00005">
    <property type="entry name" value="ABC_tran"/>
    <property type="match status" value="1"/>
</dbReference>
<dbReference type="InterPro" id="IPR027417">
    <property type="entry name" value="P-loop_NTPase"/>
</dbReference>
<evidence type="ECO:0000256" key="5">
    <source>
        <dbReference type="ARBA" id="ARBA00037066"/>
    </source>
</evidence>
<evidence type="ECO:0000313" key="7">
    <source>
        <dbReference type="EMBL" id="WLD59178.1"/>
    </source>
</evidence>
<protein>
    <submittedName>
        <fullName evidence="7">Heme ABC transporter ATP-binding protein</fullName>
    </submittedName>
</protein>
<evidence type="ECO:0000256" key="2">
    <source>
        <dbReference type="ARBA" id="ARBA00022741"/>
    </source>
</evidence>
<dbReference type="PANTHER" id="PTHR42794:SF1">
    <property type="entry name" value="HEMIN IMPORT ATP-BINDING PROTEIN HMUV"/>
    <property type="match status" value="1"/>
</dbReference>
<evidence type="ECO:0000256" key="3">
    <source>
        <dbReference type="ARBA" id="ARBA00022840"/>
    </source>
</evidence>
<dbReference type="RefSeq" id="WP_304996467.1">
    <property type="nucleotide sequence ID" value="NZ_CP101717.1"/>
</dbReference>
<dbReference type="InterPro" id="IPR003439">
    <property type="entry name" value="ABC_transporter-like_ATP-bd"/>
</dbReference>
<sequence>MIKAENLTVRLHNRDILQAIHCALMPGELVCVVGCNGAGKSTLLSALCGDLPAHAGHVTLQEQPLAAMRHATLARIRAVMPQKVQLDFPFPSADVVAMGRMPVPENSAQTRHAVRECMLLTETLHLADRPYPSLSGGEQQRVQLARVLAQLWPFDQTEPRYLFLDETTASLDPLHQQKVFELALSLTHQRIGVLAVVHDMNLAAQFADRVWMLQDGLLVADGGPIQTLTPDRIARVFGGLQVSCDLDSATGRPWIRPVRAVTQQRQVA</sequence>
<comment type="function">
    <text evidence="5">Part of the ABC transporter complex HmuTUV involved in hemin import. Responsible for energy coupling to the transport system.</text>
</comment>
<proteinExistence type="predicted"/>
<dbReference type="PROSITE" id="PS00211">
    <property type="entry name" value="ABC_TRANSPORTER_1"/>
    <property type="match status" value="1"/>
</dbReference>
<dbReference type="NCBIfam" id="NF010068">
    <property type="entry name" value="PRK13548.1"/>
    <property type="match status" value="1"/>
</dbReference>
<dbReference type="PROSITE" id="PS50893">
    <property type="entry name" value="ABC_TRANSPORTER_2"/>
    <property type="match status" value="1"/>
</dbReference>
<keyword evidence="2" id="KW-0547">Nucleotide-binding</keyword>
<dbReference type="PANTHER" id="PTHR42794">
    <property type="entry name" value="HEMIN IMPORT ATP-BINDING PROTEIN HMUV"/>
    <property type="match status" value="1"/>
</dbReference>
<keyword evidence="3 7" id="KW-0067">ATP-binding</keyword>
<name>A0AB38YIE7_9GAMM</name>
<dbReference type="Gene3D" id="3.40.50.300">
    <property type="entry name" value="P-loop containing nucleotide triphosphate hydrolases"/>
    <property type="match status" value="1"/>
</dbReference>
<dbReference type="SUPFAM" id="SSF52540">
    <property type="entry name" value="P-loop containing nucleoside triphosphate hydrolases"/>
    <property type="match status" value="1"/>
</dbReference>
<dbReference type="GO" id="GO:0005524">
    <property type="term" value="F:ATP binding"/>
    <property type="evidence" value="ECO:0007669"/>
    <property type="project" value="UniProtKB-KW"/>
</dbReference>
<evidence type="ECO:0000259" key="6">
    <source>
        <dbReference type="PROSITE" id="PS50893"/>
    </source>
</evidence>
<dbReference type="InterPro" id="IPR003593">
    <property type="entry name" value="AAA+_ATPase"/>
</dbReference>
<dbReference type="SMART" id="SM00382">
    <property type="entry name" value="AAA"/>
    <property type="match status" value="1"/>
</dbReference>
<organism evidence="7">
    <name type="scientific">Salinispirillum sp. LH 10-3-1</name>
    <dbReference type="NCBI Taxonomy" id="2952525"/>
    <lineage>
        <taxon>Bacteria</taxon>
        <taxon>Pseudomonadati</taxon>
        <taxon>Pseudomonadota</taxon>
        <taxon>Gammaproteobacteria</taxon>
        <taxon>Oceanospirillales</taxon>
        <taxon>Saccharospirillaceae</taxon>
        <taxon>Salinispirillum</taxon>
    </lineage>
</organism>
<evidence type="ECO:0000256" key="1">
    <source>
        <dbReference type="ARBA" id="ARBA00022448"/>
    </source>
</evidence>
<dbReference type="GO" id="GO:0016887">
    <property type="term" value="F:ATP hydrolysis activity"/>
    <property type="evidence" value="ECO:0007669"/>
    <property type="project" value="InterPro"/>
</dbReference>
<dbReference type="AlphaFoldDB" id="A0AB38YIE7"/>
<dbReference type="EMBL" id="CP101717">
    <property type="protein sequence ID" value="WLD59178.1"/>
    <property type="molecule type" value="Genomic_DNA"/>
</dbReference>
<reference evidence="7" key="1">
    <citation type="submission" date="2022-07" db="EMBL/GenBank/DDBJ databases">
        <title>Complete genome sequence of Salinispirillum sp. LH10-3-1 capable of multiple carbohydrate inversion isolated from a soda lake.</title>
        <authorList>
            <person name="Liu J."/>
            <person name="Zhai Y."/>
            <person name="Zhang H."/>
            <person name="Yang H."/>
            <person name="Qu J."/>
            <person name="Li J."/>
        </authorList>
    </citation>
    <scope>NUCLEOTIDE SEQUENCE</scope>
    <source>
        <strain evidence="7">LH 10-3-1</strain>
    </source>
</reference>
<dbReference type="CDD" id="cd03214">
    <property type="entry name" value="ABC_Iron-Siderophores_B12_Hemin"/>
    <property type="match status" value="1"/>
</dbReference>
<keyword evidence="1" id="KW-0813">Transport</keyword>
<evidence type="ECO:0000256" key="4">
    <source>
        <dbReference type="ARBA" id="ARBA00022967"/>
    </source>
</evidence>
<keyword evidence="4" id="KW-1278">Translocase</keyword>
<dbReference type="InterPro" id="IPR017871">
    <property type="entry name" value="ABC_transporter-like_CS"/>
</dbReference>